<accession>A0ABN1Y215</accession>
<organism evidence="2 3">
    <name type="scientific">Pseudonocardia kongjuensis</name>
    <dbReference type="NCBI Taxonomy" id="102227"/>
    <lineage>
        <taxon>Bacteria</taxon>
        <taxon>Bacillati</taxon>
        <taxon>Actinomycetota</taxon>
        <taxon>Actinomycetes</taxon>
        <taxon>Pseudonocardiales</taxon>
        <taxon>Pseudonocardiaceae</taxon>
        <taxon>Pseudonocardia</taxon>
    </lineage>
</organism>
<keyword evidence="3" id="KW-1185">Reference proteome</keyword>
<gene>
    <name evidence="2" type="ORF">GCM10009613_45940</name>
</gene>
<dbReference type="EMBL" id="BAAAJK010000030">
    <property type="protein sequence ID" value="GAA1395726.1"/>
    <property type="molecule type" value="Genomic_DNA"/>
</dbReference>
<protein>
    <submittedName>
        <fullName evidence="2">Uncharacterized protein</fullName>
    </submittedName>
</protein>
<proteinExistence type="predicted"/>
<evidence type="ECO:0000313" key="2">
    <source>
        <dbReference type="EMBL" id="GAA1395726.1"/>
    </source>
</evidence>
<reference evidence="2 3" key="1">
    <citation type="journal article" date="2019" name="Int. J. Syst. Evol. Microbiol.">
        <title>The Global Catalogue of Microorganisms (GCM) 10K type strain sequencing project: providing services to taxonomists for standard genome sequencing and annotation.</title>
        <authorList>
            <consortium name="The Broad Institute Genomics Platform"/>
            <consortium name="The Broad Institute Genome Sequencing Center for Infectious Disease"/>
            <person name="Wu L."/>
            <person name="Ma J."/>
        </authorList>
    </citation>
    <scope>NUCLEOTIDE SEQUENCE [LARGE SCALE GENOMIC DNA]</scope>
    <source>
        <strain evidence="2 3">JCM 11896</strain>
    </source>
</reference>
<dbReference type="Proteomes" id="UP001501414">
    <property type="component" value="Unassembled WGS sequence"/>
</dbReference>
<comment type="caution">
    <text evidence="2">The sequence shown here is derived from an EMBL/GenBank/DDBJ whole genome shotgun (WGS) entry which is preliminary data.</text>
</comment>
<evidence type="ECO:0000256" key="1">
    <source>
        <dbReference type="SAM" id="MobiDB-lite"/>
    </source>
</evidence>
<feature type="region of interest" description="Disordered" evidence="1">
    <location>
        <begin position="1"/>
        <end position="27"/>
    </location>
</feature>
<feature type="region of interest" description="Disordered" evidence="1">
    <location>
        <begin position="45"/>
        <end position="69"/>
    </location>
</feature>
<sequence length="69" mass="6930">MQREPLTPGGNGAPGRGHVTREAGSAPLEAMPPAACVAASAADAIPGRKPGIPERVPVVSPGTHRTRQA</sequence>
<name>A0ABN1Y215_9PSEU</name>
<evidence type="ECO:0000313" key="3">
    <source>
        <dbReference type="Proteomes" id="UP001501414"/>
    </source>
</evidence>